<dbReference type="EMBL" id="PKTG01000035">
    <property type="protein sequence ID" value="PLX19300.1"/>
    <property type="molecule type" value="Genomic_DNA"/>
</dbReference>
<organism evidence="2 3">
    <name type="scientific">Muiribacterium halophilum</name>
    <dbReference type="NCBI Taxonomy" id="2053465"/>
    <lineage>
        <taxon>Bacteria</taxon>
        <taxon>Candidatus Muiribacteriota</taxon>
        <taxon>Candidatus Muiribacteriia</taxon>
        <taxon>Candidatus Muiribacteriales</taxon>
        <taxon>Candidatus Muiribacteriaceae</taxon>
        <taxon>Candidatus Muiribacterium</taxon>
    </lineage>
</organism>
<protein>
    <submittedName>
        <fullName evidence="2">Uncharacterized protein</fullName>
    </submittedName>
</protein>
<sequence length="466" mass="53238">MFFLKSTYNINIKHTILLIILIISISVFSLVDEKKDEILTRAELAKIIQDTFKFADNEKLTELEQAALKSTIDEATYTLKTYKKRIYNIEKKQKAIKKDFFNILKKDPSITGNDFDLTLTAKLDYNNIEYDDTLNTRFKGFRNLTYIDMMWKPDFDTTVKLQFLLDDIDWDTNAGNTPVRTDIIKQAYLQIDNLTAGHFPFTLGGGLLLDARVDGMSYDNNDLNLFILEEGATSTDDDFNVWGVSYRINNDFLIYFSSIAMTGQTKRSPFGILYNKTIDKDQKIQTELLFHKYDKQVILASDPTKTDDLFTSLSINYTWQDTITLSYINMKEGPSSSIGGNGAFASDDMDLRGMLYSDLGYDGNVKDIYFRYDKKVNSNLVSLVYETLKASDAPSTVINTSIHVTTLAFSRQLDDNSDLDLFYTYISNNNSNTTGLITDPNDIYVPALFTTGVDENILKMQLTYHF</sequence>
<dbReference type="AlphaFoldDB" id="A0A2N5ZKU0"/>
<accession>A0A2N5ZKU0</accession>
<comment type="caution">
    <text evidence="2">The sequence shown here is derived from an EMBL/GenBank/DDBJ whole genome shotgun (WGS) entry which is preliminary data.</text>
</comment>
<keyword evidence="1" id="KW-0472">Membrane</keyword>
<feature type="transmembrane region" description="Helical" evidence="1">
    <location>
        <begin position="12"/>
        <end position="31"/>
    </location>
</feature>
<dbReference type="Proteomes" id="UP000234857">
    <property type="component" value="Unassembled WGS sequence"/>
</dbReference>
<keyword evidence="1" id="KW-1133">Transmembrane helix</keyword>
<evidence type="ECO:0000313" key="3">
    <source>
        <dbReference type="Proteomes" id="UP000234857"/>
    </source>
</evidence>
<evidence type="ECO:0000313" key="2">
    <source>
        <dbReference type="EMBL" id="PLX19300.1"/>
    </source>
</evidence>
<keyword evidence="1" id="KW-0812">Transmembrane</keyword>
<name>A0A2N5ZKU0_MUIH1</name>
<proteinExistence type="predicted"/>
<gene>
    <name evidence="2" type="ORF">C0601_02285</name>
</gene>
<reference evidence="2 3" key="1">
    <citation type="submission" date="2017-11" db="EMBL/GenBank/DDBJ databases">
        <title>Genome-resolved metagenomics identifies genetic mobility, metabolic interactions, and unexpected diversity in perchlorate-reducing communities.</title>
        <authorList>
            <person name="Barnum T.P."/>
            <person name="Figueroa I.A."/>
            <person name="Carlstrom C.I."/>
            <person name="Lucas L.N."/>
            <person name="Engelbrektson A.L."/>
            <person name="Coates J.D."/>
        </authorList>
    </citation>
    <scope>NUCLEOTIDE SEQUENCE [LARGE SCALE GENOMIC DNA]</scope>
    <source>
        <strain evidence="2">BM706</strain>
    </source>
</reference>
<evidence type="ECO:0000256" key="1">
    <source>
        <dbReference type="SAM" id="Phobius"/>
    </source>
</evidence>